<organism evidence="2">
    <name type="scientific">Dictyoglomus thermophilum</name>
    <dbReference type="NCBI Taxonomy" id="14"/>
    <lineage>
        <taxon>Bacteria</taxon>
        <taxon>Pseudomonadati</taxon>
        <taxon>Dictyoglomota</taxon>
        <taxon>Dictyoglomia</taxon>
        <taxon>Dictyoglomales</taxon>
        <taxon>Dictyoglomaceae</taxon>
        <taxon>Dictyoglomus</taxon>
    </lineage>
</organism>
<keyword evidence="1" id="KW-0812">Transmembrane</keyword>
<keyword evidence="1" id="KW-0472">Membrane</keyword>
<name>A0A7C3RW10_DICTH</name>
<protein>
    <recommendedName>
        <fullName evidence="3">YaaC-like Protein</fullName>
    </recommendedName>
</protein>
<evidence type="ECO:0008006" key="3">
    <source>
        <dbReference type="Google" id="ProtNLM"/>
    </source>
</evidence>
<dbReference type="EMBL" id="DTIN01000025">
    <property type="protein sequence ID" value="HFX13841.1"/>
    <property type="molecule type" value="Genomic_DNA"/>
</dbReference>
<comment type="caution">
    <text evidence="2">The sequence shown here is derived from an EMBL/GenBank/DDBJ whole genome shotgun (WGS) entry which is preliminary data.</text>
</comment>
<evidence type="ECO:0000313" key="2">
    <source>
        <dbReference type="EMBL" id="HFX13841.1"/>
    </source>
</evidence>
<gene>
    <name evidence="2" type="ORF">ENW00_06800</name>
</gene>
<keyword evidence="1" id="KW-1133">Transmembrane helix</keyword>
<dbReference type="Pfam" id="PF14175">
    <property type="entry name" value="YaaC"/>
    <property type="match status" value="2"/>
</dbReference>
<dbReference type="InterPro" id="IPR026988">
    <property type="entry name" value="YaaC-like"/>
</dbReference>
<proteinExistence type="predicted"/>
<reference evidence="2" key="1">
    <citation type="journal article" date="2020" name="mSystems">
        <title>Genome- and Community-Level Interaction Insights into Carbon Utilization and Element Cycling Functions of Hydrothermarchaeota in Hydrothermal Sediment.</title>
        <authorList>
            <person name="Zhou Z."/>
            <person name="Liu Y."/>
            <person name="Xu W."/>
            <person name="Pan J."/>
            <person name="Luo Z.H."/>
            <person name="Li M."/>
        </authorList>
    </citation>
    <scope>NUCLEOTIDE SEQUENCE [LARGE SCALE GENOMIC DNA]</scope>
    <source>
        <strain evidence="2">SpSt-81</strain>
    </source>
</reference>
<dbReference type="AlphaFoldDB" id="A0A7C3RW10"/>
<sequence>MLRRSPYKDIINYENILSKDIGEGERLFLHYTLIQAKSNLEIAEKSDYFVSPLLFFYGIVALAKIIILKNSKIIPREVLHGLTVRVAGEKSIDWTKNYDPKNETVLVKEKGLFPTFYKSISSHALPEGEKYTLGDLFLFLEKKTSLEPLAVHYLILFLLSMLARYEPQKWGWAYEKSSFSRELNTYLKIVGREIYDLWREKINL</sequence>
<evidence type="ECO:0000256" key="1">
    <source>
        <dbReference type="SAM" id="Phobius"/>
    </source>
</evidence>
<feature type="transmembrane region" description="Helical" evidence="1">
    <location>
        <begin position="48"/>
        <end position="67"/>
    </location>
</feature>
<accession>A0A7C3RW10</accession>